<keyword evidence="2" id="KW-1185">Reference proteome</keyword>
<dbReference type="EMBL" id="QTSX02000047">
    <property type="protein sequence ID" value="KAJ9089442.1"/>
    <property type="molecule type" value="Genomic_DNA"/>
</dbReference>
<comment type="caution">
    <text evidence="1">The sequence shown here is derived from an EMBL/GenBank/DDBJ whole genome shotgun (WGS) entry which is preliminary data.</text>
</comment>
<evidence type="ECO:0000313" key="2">
    <source>
        <dbReference type="Proteomes" id="UP001165960"/>
    </source>
</evidence>
<protein>
    <submittedName>
        <fullName evidence="1">Uncharacterized protein</fullName>
    </submittedName>
</protein>
<sequence>MTAKKEGVLSATHTFYSNLYASEGEPNPTALRKWLAEVPATPEMKDLEYPIEMEELEEANHMVPKLKAPGPNGLSYEF</sequence>
<name>A0ACC2URQ9_9FUNG</name>
<accession>A0ACC2URQ9</accession>
<reference evidence="1" key="1">
    <citation type="submission" date="2022-04" db="EMBL/GenBank/DDBJ databases">
        <title>Genome of the entomopathogenic fungus Entomophthora muscae.</title>
        <authorList>
            <person name="Elya C."/>
            <person name="Lovett B.R."/>
            <person name="Lee E."/>
            <person name="Macias A.M."/>
            <person name="Hajek A.E."/>
            <person name="De Bivort B.L."/>
            <person name="Kasson M.T."/>
            <person name="De Fine Licht H.H."/>
            <person name="Stajich J.E."/>
        </authorList>
    </citation>
    <scope>NUCLEOTIDE SEQUENCE</scope>
    <source>
        <strain evidence="1">Berkeley</strain>
    </source>
</reference>
<dbReference type="Proteomes" id="UP001165960">
    <property type="component" value="Unassembled WGS sequence"/>
</dbReference>
<gene>
    <name evidence="1" type="ORF">DSO57_1013007</name>
</gene>
<evidence type="ECO:0000313" key="1">
    <source>
        <dbReference type="EMBL" id="KAJ9089442.1"/>
    </source>
</evidence>
<organism evidence="1 2">
    <name type="scientific">Entomophthora muscae</name>
    <dbReference type="NCBI Taxonomy" id="34485"/>
    <lineage>
        <taxon>Eukaryota</taxon>
        <taxon>Fungi</taxon>
        <taxon>Fungi incertae sedis</taxon>
        <taxon>Zoopagomycota</taxon>
        <taxon>Entomophthoromycotina</taxon>
        <taxon>Entomophthoromycetes</taxon>
        <taxon>Entomophthorales</taxon>
        <taxon>Entomophthoraceae</taxon>
        <taxon>Entomophthora</taxon>
    </lineage>
</organism>
<proteinExistence type="predicted"/>